<gene>
    <name evidence="1" type="ORF">FEM55_00410</name>
</gene>
<proteinExistence type="predicted"/>
<evidence type="ECO:0000313" key="1">
    <source>
        <dbReference type="EMBL" id="TLU97468.1"/>
    </source>
</evidence>
<dbReference type="GO" id="GO:0006310">
    <property type="term" value="P:DNA recombination"/>
    <property type="evidence" value="ECO:0007669"/>
    <property type="project" value="InterPro"/>
</dbReference>
<dbReference type="CDD" id="cd17242">
    <property type="entry name" value="MobM_relaxase"/>
    <property type="match status" value="1"/>
</dbReference>
<evidence type="ECO:0008006" key="3">
    <source>
        <dbReference type="Google" id="ProtNLM"/>
    </source>
</evidence>
<dbReference type="InterPro" id="IPR001668">
    <property type="entry name" value="Mob_Pre"/>
</dbReference>
<dbReference type="NCBIfam" id="NF041497">
    <property type="entry name" value="MobV"/>
    <property type="match status" value="1"/>
</dbReference>
<reference evidence="1 2" key="1">
    <citation type="submission" date="2019-05" db="EMBL/GenBank/DDBJ databases">
        <authorList>
            <person name="Qu J.-H."/>
        </authorList>
    </citation>
    <scope>NUCLEOTIDE SEQUENCE [LARGE SCALE GENOMIC DNA]</scope>
    <source>
        <strain evidence="1 2">Z12</strain>
    </source>
</reference>
<protein>
    <recommendedName>
        <fullName evidence="3">Mobilization protein</fullName>
    </recommendedName>
</protein>
<dbReference type="EMBL" id="VCEI01000003">
    <property type="protein sequence ID" value="TLU97468.1"/>
    <property type="molecule type" value="Genomic_DNA"/>
</dbReference>
<accession>A0A5R9KMU5</accession>
<dbReference type="Pfam" id="PF01076">
    <property type="entry name" value="Mob_Pre"/>
    <property type="match status" value="1"/>
</dbReference>
<keyword evidence="2" id="KW-1185">Reference proteome</keyword>
<comment type="caution">
    <text evidence="1">The sequence shown here is derived from an EMBL/GenBank/DDBJ whole genome shotgun (WGS) entry which is preliminary data.</text>
</comment>
<name>A0A5R9KMU5_9BACT</name>
<evidence type="ECO:0000313" key="2">
    <source>
        <dbReference type="Proteomes" id="UP000309788"/>
    </source>
</evidence>
<organism evidence="1 2">
    <name type="scientific">Dyadobacter sediminis</name>
    <dbReference type="NCBI Taxonomy" id="1493691"/>
    <lineage>
        <taxon>Bacteria</taxon>
        <taxon>Pseudomonadati</taxon>
        <taxon>Bacteroidota</taxon>
        <taxon>Cytophagia</taxon>
        <taxon>Cytophagales</taxon>
        <taxon>Spirosomataceae</taxon>
        <taxon>Dyadobacter</taxon>
    </lineage>
</organism>
<dbReference type="GO" id="GO:0003677">
    <property type="term" value="F:DNA binding"/>
    <property type="evidence" value="ECO:0007669"/>
    <property type="project" value="InterPro"/>
</dbReference>
<dbReference type="OrthoDB" id="8536512at2"/>
<dbReference type="Gene3D" id="3.30.930.30">
    <property type="match status" value="1"/>
</dbReference>
<dbReference type="Proteomes" id="UP000309788">
    <property type="component" value="Unassembled WGS sequence"/>
</dbReference>
<sequence>MAYAILRVTKMNSMGSIGGKDSHELRQRETLNADPDRASLNRQVIGTVAINDVKERLGSTGVPIRKDSVLAIDVFATASPEFFTRNHPDDIRCKKFQRSLVDFLYKEFGKDNVVSLRAHHDETSPHWHATIVPIREKTIKVGRQVKTERTENRLCAKDWLGGDRYTLSKLQTRFANEMKHLGLERGIQGSQAKHVAVKQFYTLAQEAVAKAESIQQHFPRINPEQYVEKVEKPGFFEGTESFARKSVTNAINQLSTDIEKVNLSIKQARQNELNKTAVPAIDALVQKSGTRQSQAEKALLALGYRLDQHGGLVNIEEERKNALRGAILHVLSNCTSEQLFRQELIKKGIKPTFSEDDQEVVGKNRYKVFLFHDGKGKPISSRELGAEFMASSVVGKIEENVQAEKDREAIEKCKKAYEITIASTFAQHHGNVKEVSKYLKSLKPGEIEVICRRLGQEHGAAGIAYIQNRLQADINKNEFELTADRNRLQKEGYDIGRKLGNLKL</sequence>
<dbReference type="AlphaFoldDB" id="A0A5R9KMU5"/>
<dbReference type="RefSeq" id="WP_138279359.1">
    <property type="nucleotide sequence ID" value="NZ_BMGE01000020.1"/>
</dbReference>